<dbReference type="Pfam" id="PF00892">
    <property type="entry name" value="EamA"/>
    <property type="match status" value="2"/>
</dbReference>
<feature type="domain" description="EamA" evidence="7">
    <location>
        <begin position="6"/>
        <end position="132"/>
    </location>
</feature>
<reference evidence="8 9" key="1">
    <citation type="submission" date="2017-09" db="EMBL/GenBank/DDBJ databases">
        <title>The draft genome sequences of Marinobacter guineae M3B.</title>
        <authorList>
            <person name="Cao J."/>
        </authorList>
    </citation>
    <scope>NUCLEOTIDE SEQUENCE [LARGE SCALE GENOMIC DNA]</scope>
    <source>
        <strain evidence="8 9">M3B</strain>
    </source>
</reference>
<keyword evidence="4 6" id="KW-1133">Transmembrane helix</keyword>
<evidence type="ECO:0000256" key="3">
    <source>
        <dbReference type="ARBA" id="ARBA00022692"/>
    </source>
</evidence>
<protein>
    <submittedName>
        <fullName evidence="8">EamA family transporter</fullName>
    </submittedName>
</protein>
<feature type="transmembrane region" description="Helical" evidence="6">
    <location>
        <begin position="103"/>
        <end position="132"/>
    </location>
</feature>
<dbReference type="Gene3D" id="1.10.3730.20">
    <property type="match status" value="2"/>
</dbReference>
<comment type="similarity">
    <text evidence="2">Belongs to the EamA transporter family.</text>
</comment>
<dbReference type="InterPro" id="IPR050638">
    <property type="entry name" value="AA-Vitamin_Transporters"/>
</dbReference>
<feature type="transmembrane region" description="Helical" evidence="6">
    <location>
        <begin position="61"/>
        <end position="83"/>
    </location>
</feature>
<dbReference type="RefSeq" id="WP_099617854.1">
    <property type="nucleotide sequence ID" value="NZ_KZ319340.1"/>
</dbReference>
<feature type="transmembrane region" description="Helical" evidence="6">
    <location>
        <begin position="238"/>
        <end position="257"/>
    </location>
</feature>
<sequence length="284" mass="30605">MNEAALALAASVVMHVVWNMLARHQPANTFALWWALGAHLLILGAWGLPSLIKDVHWTPEFAALLATSAAANGLYFMALRHAYSHAPVALVYPVVRSSPLLIAVWGMLLFGDSLSVMVWAGIAVSVAGLLLMASGDNRGEEGKALPWALLAMLATSAYSISDKAATVSIDSFRGLVGFVSVGYLTAWLFLSVEHHRNTGRWIPAARPAWYIILTGGLCVGLAYALVIHAMRFMPAAEAVAYTNAGIVLACLASIFIFRERHCWQRRLFGAGIILSGLVLVRLAQ</sequence>
<feature type="transmembrane region" description="Helical" evidence="6">
    <location>
        <begin position="144"/>
        <end position="160"/>
    </location>
</feature>
<feature type="transmembrane region" description="Helical" evidence="6">
    <location>
        <begin position="210"/>
        <end position="232"/>
    </location>
</feature>
<evidence type="ECO:0000313" key="9">
    <source>
        <dbReference type="Proteomes" id="UP000229044"/>
    </source>
</evidence>
<dbReference type="InterPro" id="IPR000620">
    <property type="entry name" value="EamA_dom"/>
</dbReference>
<dbReference type="Proteomes" id="UP000229044">
    <property type="component" value="Unassembled WGS sequence"/>
</dbReference>
<dbReference type="PANTHER" id="PTHR32322">
    <property type="entry name" value="INNER MEMBRANE TRANSPORTER"/>
    <property type="match status" value="1"/>
</dbReference>
<comment type="subcellular location">
    <subcellularLocation>
        <location evidence="1">Membrane</location>
        <topology evidence="1">Multi-pass membrane protein</topology>
    </subcellularLocation>
</comment>
<dbReference type="InterPro" id="IPR037185">
    <property type="entry name" value="EmrE-like"/>
</dbReference>
<evidence type="ECO:0000256" key="2">
    <source>
        <dbReference type="ARBA" id="ARBA00007362"/>
    </source>
</evidence>
<evidence type="ECO:0000256" key="5">
    <source>
        <dbReference type="ARBA" id="ARBA00023136"/>
    </source>
</evidence>
<dbReference type="SUPFAM" id="SSF103481">
    <property type="entry name" value="Multidrug resistance efflux transporter EmrE"/>
    <property type="match status" value="2"/>
</dbReference>
<feature type="transmembrane region" description="Helical" evidence="6">
    <location>
        <begin position="32"/>
        <end position="49"/>
    </location>
</feature>
<dbReference type="AlphaFoldDB" id="A0A2G1VG79"/>
<evidence type="ECO:0000313" key="8">
    <source>
        <dbReference type="EMBL" id="PHQ25756.1"/>
    </source>
</evidence>
<feature type="domain" description="EamA" evidence="7">
    <location>
        <begin position="144"/>
        <end position="280"/>
    </location>
</feature>
<dbReference type="PANTHER" id="PTHR32322:SF2">
    <property type="entry name" value="EAMA DOMAIN-CONTAINING PROTEIN"/>
    <property type="match status" value="1"/>
</dbReference>
<dbReference type="GO" id="GO:0016020">
    <property type="term" value="C:membrane"/>
    <property type="evidence" value="ECO:0007669"/>
    <property type="project" value="UniProtKB-SubCell"/>
</dbReference>
<keyword evidence="3 6" id="KW-0812">Transmembrane</keyword>
<keyword evidence="9" id="KW-1185">Reference proteome</keyword>
<proteinExistence type="inferred from homology"/>
<comment type="caution">
    <text evidence="8">The sequence shown here is derived from an EMBL/GenBank/DDBJ whole genome shotgun (WGS) entry which is preliminary data.</text>
</comment>
<evidence type="ECO:0000256" key="1">
    <source>
        <dbReference type="ARBA" id="ARBA00004141"/>
    </source>
</evidence>
<gene>
    <name evidence="8" type="ORF">CLH62_09120</name>
</gene>
<evidence type="ECO:0000256" key="4">
    <source>
        <dbReference type="ARBA" id="ARBA00022989"/>
    </source>
</evidence>
<dbReference type="OrthoDB" id="9783707at2"/>
<organism evidence="8 9">
    <name type="scientific">Marinobacter guineae</name>
    <dbReference type="NCBI Taxonomy" id="432303"/>
    <lineage>
        <taxon>Bacteria</taxon>
        <taxon>Pseudomonadati</taxon>
        <taxon>Pseudomonadota</taxon>
        <taxon>Gammaproteobacteria</taxon>
        <taxon>Pseudomonadales</taxon>
        <taxon>Marinobacteraceae</taxon>
        <taxon>Marinobacter</taxon>
    </lineage>
</organism>
<evidence type="ECO:0000259" key="7">
    <source>
        <dbReference type="Pfam" id="PF00892"/>
    </source>
</evidence>
<feature type="transmembrane region" description="Helical" evidence="6">
    <location>
        <begin position="172"/>
        <end position="190"/>
    </location>
</feature>
<evidence type="ECO:0000256" key="6">
    <source>
        <dbReference type="SAM" id="Phobius"/>
    </source>
</evidence>
<accession>A0A2G1VG79</accession>
<name>A0A2G1VG79_9GAMM</name>
<keyword evidence="5 6" id="KW-0472">Membrane</keyword>
<dbReference type="EMBL" id="NTFI01000002">
    <property type="protein sequence ID" value="PHQ25756.1"/>
    <property type="molecule type" value="Genomic_DNA"/>
</dbReference>